<comment type="similarity">
    <text evidence="2">Belongs to the ATP-dependent AMP-binding enzyme family.</text>
</comment>
<evidence type="ECO:0000256" key="3">
    <source>
        <dbReference type="ARBA" id="ARBA00022598"/>
    </source>
</evidence>
<evidence type="ECO:0000313" key="6">
    <source>
        <dbReference type="EMBL" id="KAF2853869.1"/>
    </source>
</evidence>
<dbReference type="AlphaFoldDB" id="A0A6A7BHJ8"/>
<dbReference type="Gene3D" id="3.40.50.12780">
    <property type="entry name" value="N-terminal domain of ligase-like"/>
    <property type="match status" value="1"/>
</dbReference>
<keyword evidence="3 6" id="KW-0436">Ligase</keyword>
<dbReference type="Pfam" id="PF00501">
    <property type="entry name" value="AMP-binding"/>
    <property type="match status" value="1"/>
</dbReference>
<dbReference type="Pfam" id="PF13193">
    <property type="entry name" value="AMP-binding_C"/>
    <property type="match status" value="1"/>
</dbReference>
<dbReference type="PANTHER" id="PTHR24096:SF149">
    <property type="entry name" value="AMP-BINDING DOMAIN-CONTAINING PROTEIN-RELATED"/>
    <property type="match status" value="1"/>
</dbReference>
<feature type="domain" description="AMP-dependent synthetase/ligase" evidence="4">
    <location>
        <begin position="34"/>
        <end position="395"/>
    </location>
</feature>
<evidence type="ECO:0000259" key="4">
    <source>
        <dbReference type="Pfam" id="PF00501"/>
    </source>
</evidence>
<dbReference type="PROSITE" id="PS00455">
    <property type="entry name" value="AMP_BINDING"/>
    <property type="match status" value="1"/>
</dbReference>
<gene>
    <name evidence="6" type="ORF">T440DRAFT_465620</name>
</gene>
<name>A0A6A7BHJ8_9PLEO</name>
<dbReference type="InterPro" id="IPR045851">
    <property type="entry name" value="AMP-bd_C_sf"/>
</dbReference>
<protein>
    <submittedName>
        <fullName evidence="6">4-coumarate-CoA ligase-like protein</fullName>
    </submittedName>
</protein>
<accession>A0A6A7BHJ8</accession>
<dbReference type="OrthoDB" id="6509636at2759"/>
<organism evidence="6 7">
    <name type="scientific">Plenodomus tracheiphilus IPT5</name>
    <dbReference type="NCBI Taxonomy" id="1408161"/>
    <lineage>
        <taxon>Eukaryota</taxon>
        <taxon>Fungi</taxon>
        <taxon>Dikarya</taxon>
        <taxon>Ascomycota</taxon>
        <taxon>Pezizomycotina</taxon>
        <taxon>Dothideomycetes</taxon>
        <taxon>Pleosporomycetidae</taxon>
        <taxon>Pleosporales</taxon>
        <taxon>Pleosporineae</taxon>
        <taxon>Leptosphaeriaceae</taxon>
        <taxon>Plenodomus</taxon>
    </lineage>
</organism>
<evidence type="ECO:0000313" key="7">
    <source>
        <dbReference type="Proteomes" id="UP000799423"/>
    </source>
</evidence>
<dbReference type="CDD" id="cd05911">
    <property type="entry name" value="Firefly_Luc_like"/>
    <property type="match status" value="1"/>
</dbReference>
<dbReference type="InterPro" id="IPR020845">
    <property type="entry name" value="AMP-binding_CS"/>
</dbReference>
<dbReference type="InterPro" id="IPR000873">
    <property type="entry name" value="AMP-dep_synth/lig_dom"/>
</dbReference>
<comment type="pathway">
    <text evidence="1">Siderophore biosynthesis.</text>
</comment>
<dbReference type="InterPro" id="IPR025110">
    <property type="entry name" value="AMP-bd_C"/>
</dbReference>
<dbReference type="Gene3D" id="3.30.300.30">
    <property type="match status" value="1"/>
</dbReference>
<dbReference type="SUPFAM" id="SSF56801">
    <property type="entry name" value="Acetyl-CoA synthetase-like"/>
    <property type="match status" value="1"/>
</dbReference>
<evidence type="ECO:0000256" key="2">
    <source>
        <dbReference type="ARBA" id="ARBA00006432"/>
    </source>
</evidence>
<evidence type="ECO:0000256" key="1">
    <source>
        <dbReference type="ARBA" id="ARBA00004924"/>
    </source>
</evidence>
<dbReference type="FunFam" id="3.40.50.12780:FF:000003">
    <property type="entry name" value="Long-chain-fatty-acid--CoA ligase FadD"/>
    <property type="match status" value="1"/>
</dbReference>
<dbReference type="Proteomes" id="UP000799423">
    <property type="component" value="Unassembled WGS sequence"/>
</dbReference>
<dbReference type="GO" id="GO:0016405">
    <property type="term" value="F:CoA-ligase activity"/>
    <property type="evidence" value="ECO:0007669"/>
    <property type="project" value="TreeGrafter"/>
</dbReference>
<dbReference type="EMBL" id="MU006294">
    <property type="protein sequence ID" value="KAF2853869.1"/>
    <property type="molecule type" value="Genomic_DNA"/>
</dbReference>
<dbReference type="PANTHER" id="PTHR24096">
    <property type="entry name" value="LONG-CHAIN-FATTY-ACID--COA LIGASE"/>
    <property type="match status" value="1"/>
</dbReference>
<feature type="domain" description="AMP-binding enzyme C-terminal" evidence="5">
    <location>
        <begin position="446"/>
        <end position="531"/>
    </location>
</feature>
<proteinExistence type="inferred from homology"/>
<reference evidence="6" key="1">
    <citation type="submission" date="2020-01" db="EMBL/GenBank/DDBJ databases">
        <authorList>
            <consortium name="DOE Joint Genome Institute"/>
            <person name="Haridas S."/>
            <person name="Albert R."/>
            <person name="Binder M."/>
            <person name="Bloem J."/>
            <person name="Labutti K."/>
            <person name="Salamov A."/>
            <person name="Andreopoulos B."/>
            <person name="Baker S.E."/>
            <person name="Barry K."/>
            <person name="Bills G."/>
            <person name="Bluhm B.H."/>
            <person name="Cannon C."/>
            <person name="Castanera R."/>
            <person name="Culley D.E."/>
            <person name="Daum C."/>
            <person name="Ezra D."/>
            <person name="Gonzalez J.B."/>
            <person name="Henrissat B."/>
            <person name="Kuo A."/>
            <person name="Liang C."/>
            <person name="Lipzen A."/>
            <person name="Lutzoni F."/>
            <person name="Magnuson J."/>
            <person name="Mondo S."/>
            <person name="Nolan M."/>
            <person name="Ohm R."/>
            <person name="Pangilinan J."/>
            <person name="Park H.-J."/>
            <person name="Ramirez L."/>
            <person name="Alfaro M."/>
            <person name="Sun H."/>
            <person name="Tritt A."/>
            <person name="Yoshinaga Y."/>
            <person name="Zwiers L.-H."/>
            <person name="Turgeon B.G."/>
            <person name="Goodwin S.B."/>
            <person name="Spatafora J.W."/>
            <person name="Crous P.W."/>
            <person name="Grigoriev I.V."/>
        </authorList>
    </citation>
    <scope>NUCLEOTIDE SEQUENCE</scope>
    <source>
        <strain evidence="6">IPT5</strain>
    </source>
</reference>
<keyword evidence="7" id="KW-1185">Reference proteome</keyword>
<sequence length="559" mass="62079">MPTSSPFPDVVIPDVDLWALMFDSKTRDFLDDKVIYRSATDIDRHYTFAQVKSLATTFGEGLQNLWDWQRTDVLALYAPNDIEFPPVIYGTFHAGGIVTPANPGYSADELAYQLENSGATALVTTKQFLETALVAARKVGLKEDRVVLLGKDKDENHRVKHWTNIRKTSGAQRYRRKKAKPEDLAFLAYSSGTTGLPKGVMLTHRNIVADILMVQGAVGHWYTSAKDRFLGVLPFFHIYGLTGLVHQALHRGIEVVVMPAFDMEVFLRTIQDHKITFIYVAPPIIVRLSRDKLVDNYDLSSVKMITSGAAPLTKELVDAVHKRLNIKINQAYGLSETSPMTHTQPWNEWYTSIGSVGKMFPNMAAKYISPTGTELGPGQPGELWLSGPNIFKGYWKNETATTAALTPDGFFKTGDIGFQDEQHNFYITDRVKELIKYKGFQVPPAELEGKLMESELVDDVAVIGVQDEEQHTEVPRAYIVASSRQSSTTAAPGEKDAQAIISWLSGKVANHKRIRGGVVFVDEIPKSASGKILRRVLKERSGRDVALGVGGVVREKAKL</sequence>
<evidence type="ECO:0000259" key="5">
    <source>
        <dbReference type="Pfam" id="PF13193"/>
    </source>
</evidence>
<dbReference type="InterPro" id="IPR042099">
    <property type="entry name" value="ANL_N_sf"/>
</dbReference>